<keyword evidence="9" id="KW-0325">Glycoprotein</keyword>
<comment type="subcellular location">
    <subcellularLocation>
        <location evidence="1">Cell membrane</location>
        <topology evidence="1">Multi-pass membrane protein</topology>
    </subcellularLocation>
</comment>
<evidence type="ECO:0000256" key="9">
    <source>
        <dbReference type="ARBA" id="ARBA00023180"/>
    </source>
</evidence>
<evidence type="ECO:0000313" key="15">
    <source>
        <dbReference type="EMBL" id="KAL3396264.1"/>
    </source>
</evidence>
<dbReference type="GO" id="GO:0005886">
    <property type="term" value="C:plasma membrane"/>
    <property type="evidence" value="ECO:0007669"/>
    <property type="project" value="UniProtKB-SubCell"/>
</dbReference>
<name>A0ABD2WT68_9HYME</name>
<evidence type="ECO:0000313" key="16">
    <source>
        <dbReference type="Proteomes" id="UP001627154"/>
    </source>
</evidence>
<evidence type="ECO:0000256" key="13">
    <source>
        <dbReference type="SAM" id="SignalP"/>
    </source>
</evidence>
<feature type="transmembrane region" description="Helical" evidence="12">
    <location>
        <begin position="398"/>
        <end position="420"/>
    </location>
</feature>
<reference evidence="15 16" key="1">
    <citation type="journal article" date="2024" name="bioRxiv">
        <title>A reference genome for Trichogramma kaykai: A tiny desert-dwelling parasitoid wasp with competing sex-ratio distorters.</title>
        <authorList>
            <person name="Culotta J."/>
            <person name="Lindsey A.R."/>
        </authorList>
    </citation>
    <scope>NUCLEOTIDE SEQUENCE [LARGE SCALE GENOMIC DNA]</scope>
    <source>
        <strain evidence="15 16">KSX58</strain>
    </source>
</reference>
<feature type="signal peptide" evidence="13">
    <location>
        <begin position="1"/>
        <end position="24"/>
    </location>
</feature>
<keyword evidence="7 12" id="KW-0472">Membrane</keyword>
<keyword evidence="13" id="KW-0732">Signal</keyword>
<keyword evidence="2" id="KW-0813">Transport</keyword>
<dbReference type="AlphaFoldDB" id="A0ABD2WT68"/>
<evidence type="ECO:0000256" key="6">
    <source>
        <dbReference type="ARBA" id="ARBA00023065"/>
    </source>
</evidence>
<evidence type="ECO:0000256" key="1">
    <source>
        <dbReference type="ARBA" id="ARBA00004651"/>
    </source>
</evidence>
<accession>A0ABD2WT68</accession>
<evidence type="ECO:0000256" key="7">
    <source>
        <dbReference type="ARBA" id="ARBA00023136"/>
    </source>
</evidence>
<evidence type="ECO:0000256" key="3">
    <source>
        <dbReference type="ARBA" id="ARBA00022475"/>
    </source>
</evidence>
<dbReference type="PANTHER" id="PTHR42643">
    <property type="entry name" value="IONOTROPIC RECEPTOR 20A-RELATED"/>
    <property type="match status" value="1"/>
</dbReference>
<feature type="domain" description="Ionotropic glutamate receptor L-glutamate and glycine-binding" evidence="14">
    <location>
        <begin position="226"/>
        <end position="308"/>
    </location>
</feature>
<dbReference type="InterPro" id="IPR019594">
    <property type="entry name" value="Glu/Gly-bd"/>
</dbReference>
<evidence type="ECO:0000256" key="11">
    <source>
        <dbReference type="ARBA" id="ARBA00023303"/>
    </source>
</evidence>
<feature type="transmembrane region" description="Helical" evidence="12">
    <location>
        <begin position="339"/>
        <end position="357"/>
    </location>
</feature>
<sequence>MIAPRQLVLVTIHVLCLTIESGRCWEEIRIYEQLGRYMRDIRTIYRTFNILIARNEMANDFRVSTAHTRLLKQLSSQQVYATISSIRYIPEYAVYHHRKVSRPLVVVIVRSMEDFYELSAIMRRARFPLSLYKMLLVFTKRFEACHAPRGNPLGLSFDSMIMVKCYDQNYVHEWYSLHPNETRIGPRLYELDEERSQLRRLTDLKVYERRSSLEGIGLRVTVMEDVHVDERGAICGFFGNVLMEIAKSANFTIELQPKERVPGSYDRRRNRTSGIIRKLYERKTDIGVGEFTVTHERLDILGFSKPIFVSKSNFYLKKSHESHVLWSMYYKVFGSKTSFILLMYILISPMIITLTMFRKNLRFGDKIYNMYFNVLGIFSSGTPIVVPTDTSERIAHYSLYLLSFVLYTAYSALLVSYLTIFKPDLPFHSLAEFVEAKTHKITTLQNTSFTDDFKICGNRKLVLYMDELVLWSNRLYVPCELIAFERDRLSSLSLAFPRNSPYVGLFDFQLQKMRNYGVLNAIMKRNLRQKETHEISYQPVTTWSVLPIFCILLGGMVAAWILLICEYLCCFKKL</sequence>
<keyword evidence="10" id="KW-1071">Ligand-gated ion channel</keyword>
<evidence type="ECO:0000256" key="2">
    <source>
        <dbReference type="ARBA" id="ARBA00022448"/>
    </source>
</evidence>
<evidence type="ECO:0000256" key="10">
    <source>
        <dbReference type="ARBA" id="ARBA00023286"/>
    </source>
</evidence>
<dbReference type="Gene3D" id="3.40.190.10">
    <property type="entry name" value="Periplasmic binding protein-like II"/>
    <property type="match status" value="1"/>
</dbReference>
<dbReference type="EMBL" id="JBJJXI010000072">
    <property type="protein sequence ID" value="KAL3396264.1"/>
    <property type="molecule type" value="Genomic_DNA"/>
</dbReference>
<dbReference type="PANTHER" id="PTHR42643:SF32">
    <property type="entry name" value="IONOTROPIC RECEPTOR 31A, ISOFORM C-RELATED"/>
    <property type="match status" value="1"/>
</dbReference>
<evidence type="ECO:0000256" key="5">
    <source>
        <dbReference type="ARBA" id="ARBA00022989"/>
    </source>
</evidence>
<organism evidence="15 16">
    <name type="scientific">Trichogramma kaykai</name>
    <dbReference type="NCBI Taxonomy" id="54128"/>
    <lineage>
        <taxon>Eukaryota</taxon>
        <taxon>Metazoa</taxon>
        <taxon>Ecdysozoa</taxon>
        <taxon>Arthropoda</taxon>
        <taxon>Hexapoda</taxon>
        <taxon>Insecta</taxon>
        <taxon>Pterygota</taxon>
        <taxon>Neoptera</taxon>
        <taxon>Endopterygota</taxon>
        <taxon>Hymenoptera</taxon>
        <taxon>Apocrita</taxon>
        <taxon>Proctotrupomorpha</taxon>
        <taxon>Chalcidoidea</taxon>
        <taxon>Trichogrammatidae</taxon>
        <taxon>Trichogramma</taxon>
    </lineage>
</organism>
<evidence type="ECO:0000259" key="14">
    <source>
        <dbReference type="Pfam" id="PF10613"/>
    </source>
</evidence>
<dbReference type="Proteomes" id="UP001627154">
    <property type="component" value="Unassembled WGS sequence"/>
</dbReference>
<dbReference type="SUPFAM" id="SSF53850">
    <property type="entry name" value="Periplasmic binding protein-like II"/>
    <property type="match status" value="1"/>
</dbReference>
<gene>
    <name evidence="15" type="ORF">TKK_009694</name>
</gene>
<feature type="transmembrane region" description="Helical" evidence="12">
    <location>
        <begin position="540"/>
        <end position="563"/>
    </location>
</feature>
<keyword evidence="11" id="KW-0407">Ion channel</keyword>
<dbReference type="Gene3D" id="1.10.287.70">
    <property type="match status" value="1"/>
</dbReference>
<evidence type="ECO:0000256" key="12">
    <source>
        <dbReference type="SAM" id="Phobius"/>
    </source>
</evidence>
<proteinExistence type="predicted"/>
<keyword evidence="6" id="KW-0406">Ion transport</keyword>
<evidence type="ECO:0000256" key="4">
    <source>
        <dbReference type="ARBA" id="ARBA00022692"/>
    </source>
</evidence>
<evidence type="ECO:0000256" key="8">
    <source>
        <dbReference type="ARBA" id="ARBA00023170"/>
    </source>
</evidence>
<protein>
    <recommendedName>
        <fullName evidence="14">Ionotropic glutamate receptor L-glutamate and glycine-binding domain-containing protein</fullName>
    </recommendedName>
</protein>
<keyword evidence="3" id="KW-1003">Cell membrane</keyword>
<keyword evidence="5 12" id="KW-1133">Transmembrane helix</keyword>
<comment type="caution">
    <text evidence="15">The sequence shown here is derived from an EMBL/GenBank/DDBJ whole genome shotgun (WGS) entry which is preliminary data.</text>
</comment>
<dbReference type="GO" id="GO:0034220">
    <property type="term" value="P:monoatomic ion transmembrane transport"/>
    <property type="evidence" value="ECO:0007669"/>
    <property type="project" value="UniProtKB-KW"/>
</dbReference>
<feature type="transmembrane region" description="Helical" evidence="12">
    <location>
        <begin position="369"/>
        <end position="386"/>
    </location>
</feature>
<keyword evidence="8" id="KW-0675">Receptor</keyword>
<dbReference type="Pfam" id="PF10613">
    <property type="entry name" value="Lig_chan-Glu_bd"/>
    <property type="match status" value="1"/>
</dbReference>
<dbReference type="InterPro" id="IPR052192">
    <property type="entry name" value="Insect_Ionotropic_Sensory_Rcpt"/>
</dbReference>
<keyword evidence="16" id="KW-1185">Reference proteome</keyword>
<feature type="chain" id="PRO_5044896439" description="Ionotropic glutamate receptor L-glutamate and glycine-binding domain-containing protein" evidence="13">
    <location>
        <begin position="25"/>
        <end position="574"/>
    </location>
</feature>
<keyword evidence="4 12" id="KW-0812">Transmembrane</keyword>